<organism evidence="1 2">
    <name type="scientific">Ancylostoma ceylanicum</name>
    <dbReference type="NCBI Taxonomy" id="53326"/>
    <lineage>
        <taxon>Eukaryota</taxon>
        <taxon>Metazoa</taxon>
        <taxon>Ecdysozoa</taxon>
        <taxon>Nematoda</taxon>
        <taxon>Chromadorea</taxon>
        <taxon>Rhabditida</taxon>
        <taxon>Rhabditina</taxon>
        <taxon>Rhabditomorpha</taxon>
        <taxon>Strongyloidea</taxon>
        <taxon>Ancylostomatidae</taxon>
        <taxon>Ancylostomatinae</taxon>
        <taxon>Ancylostoma</taxon>
    </lineage>
</organism>
<dbReference type="EMBL" id="JARK01001338">
    <property type="protein sequence ID" value="EYC33364.1"/>
    <property type="molecule type" value="Genomic_DNA"/>
</dbReference>
<comment type="caution">
    <text evidence="1">The sequence shown here is derived from an EMBL/GenBank/DDBJ whole genome shotgun (WGS) entry which is preliminary data.</text>
</comment>
<protein>
    <submittedName>
        <fullName evidence="1">Uncharacterized protein</fullName>
    </submittedName>
</protein>
<accession>A0A016W0H7</accession>
<reference evidence="2" key="1">
    <citation type="journal article" date="2015" name="Nat. Genet.">
        <title>The genome and transcriptome of the zoonotic hookworm Ancylostoma ceylanicum identify infection-specific gene families.</title>
        <authorList>
            <person name="Schwarz E.M."/>
            <person name="Hu Y."/>
            <person name="Antoshechkin I."/>
            <person name="Miller M.M."/>
            <person name="Sternberg P.W."/>
            <person name="Aroian R.V."/>
        </authorList>
    </citation>
    <scope>NUCLEOTIDE SEQUENCE</scope>
    <source>
        <strain evidence="2">HY135</strain>
    </source>
</reference>
<dbReference type="AlphaFoldDB" id="A0A016W0H7"/>
<keyword evidence="2" id="KW-1185">Reference proteome</keyword>
<evidence type="ECO:0000313" key="2">
    <source>
        <dbReference type="Proteomes" id="UP000024635"/>
    </source>
</evidence>
<dbReference type="Proteomes" id="UP000024635">
    <property type="component" value="Unassembled WGS sequence"/>
</dbReference>
<proteinExistence type="predicted"/>
<gene>
    <name evidence="1" type="primary">Acey_s0002.g750</name>
    <name evidence="1" type="ORF">Y032_0002g750</name>
</gene>
<sequence length="132" mass="15076">MVAVAKIAAWWPSFWRRFVRLDPRVASSARDGQHRVTSSLKPQRRDKAIHRAGDKLPYSPKIHANATLFKIIPSRTRGGDQKFSYPYGKTMLRSNCFPVRAVATYVKLTKNIITTPSFGQFKRIMSSKLLEP</sequence>
<name>A0A016W0H7_9BILA</name>
<evidence type="ECO:0000313" key="1">
    <source>
        <dbReference type="EMBL" id="EYC33364.1"/>
    </source>
</evidence>